<comment type="caution">
    <text evidence="2">The sequence shown here is derived from an EMBL/GenBank/DDBJ whole genome shotgun (WGS) entry which is preliminary data.</text>
</comment>
<evidence type="ECO:0000313" key="2">
    <source>
        <dbReference type="EMBL" id="MBB6578326.1"/>
    </source>
</evidence>
<proteinExistence type="predicted"/>
<evidence type="ECO:0000259" key="1">
    <source>
        <dbReference type="Pfam" id="PF14300"/>
    </source>
</evidence>
<dbReference type="Gene3D" id="1.20.1420.60">
    <property type="match status" value="1"/>
</dbReference>
<dbReference type="RefSeq" id="WP_184708544.1">
    <property type="nucleotide sequence ID" value="NZ_JACHKZ010000013.1"/>
</dbReference>
<organism evidence="2 3">
    <name type="scientific">Comamonas odontotermitis</name>
    <dbReference type="NCBI Taxonomy" id="379895"/>
    <lineage>
        <taxon>Bacteria</taxon>
        <taxon>Pseudomonadati</taxon>
        <taxon>Pseudomonadota</taxon>
        <taxon>Betaproteobacteria</taxon>
        <taxon>Burkholderiales</taxon>
        <taxon>Comamonadaceae</taxon>
        <taxon>Comamonas</taxon>
    </lineage>
</organism>
<dbReference type="Gene3D" id="3.30.2020.40">
    <property type="entry name" value="Uncharacterised protein PF10387, DUF2442"/>
    <property type="match status" value="1"/>
</dbReference>
<dbReference type="InterPro" id="IPR018841">
    <property type="entry name" value="DUF2442"/>
</dbReference>
<dbReference type="Pfam" id="PF10387">
    <property type="entry name" value="DUF2442"/>
    <property type="match status" value="1"/>
</dbReference>
<feature type="domain" description="DNA mimic protein DMP19 C-terminal" evidence="1">
    <location>
        <begin position="105"/>
        <end position="208"/>
    </location>
</feature>
<protein>
    <recommendedName>
        <fullName evidence="1">DNA mimic protein DMP19 C-terminal domain-containing protein</fullName>
    </recommendedName>
</protein>
<evidence type="ECO:0000313" key="3">
    <source>
        <dbReference type="Proteomes" id="UP000562492"/>
    </source>
</evidence>
<dbReference type="Pfam" id="PF14300">
    <property type="entry name" value="DMP19"/>
    <property type="match status" value="1"/>
</dbReference>
<dbReference type="Proteomes" id="UP000562492">
    <property type="component" value="Unassembled WGS sequence"/>
</dbReference>
<keyword evidence="3" id="KW-1185">Reference proteome</keyword>
<gene>
    <name evidence="2" type="ORF">HNP33_002407</name>
</gene>
<dbReference type="EMBL" id="JACHKZ010000013">
    <property type="protein sequence ID" value="MBB6578326.1"/>
    <property type="molecule type" value="Genomic_DNA"/>
</dbReference>
<sequence>MKVDVSPVVGSAIVDVIFENERILVILEDGRTLAAPLTWAGPRVAAMSASERSKWVHTADRRGVNWPSAGQVSEEGTINVWSLEQDALFEAALAELKDAGWNAGRLDPRARALVALWRLIADGYNGGLLQFLGNWGIAEVNVALEALIEVKAMNTFGTVSEFWRLVGPIAESDEVTTMDDLYAGIPDELSGRIDELDKQFWDAAEELIQLVPLFYGPAKSALIDKAEA</sequence>
<reference evidence="2 3" key="1">
    <citation type="submission" date="2020-08" db="EMBL/GenBank/DDBJ databases">
        <title>Functional genomics of gut bacteria from endangered species of beetles.</title>
        <authorList>
            <person name="Carlos-Shanley C."/>
        </authorList>
    </citation>
    <scope>NUCLEOTIDE SEQUENCE [LARGE SCALE GENOMIC DNA]</scope>
    <source>
        <strain evidence="2 3">S00124</strain>
    </source>
</reference>
<name>A0ABR6RGN9_9BURK</name>
<accession>A0ABR6RGN9</accession>
<dbReference type="InterPro" id="IPR025402">
    <property type="entry name" value="DMP19_C"/>
</dbReference>